<keyword evidence="2" id="KW-1185">Reference proteome</keyword>
<evidence type="ECO:0000313" key="1">
    <source>
        <dbReference type="EMBL" id="MBD2564323.1"/>
    </source>
</evidence>
<gene>
    <name evidence="1" type="ORF">H6G95_27700</name>
</gene>
<proteinExistence type="predicted"/>
<reference evidence="1 2" key="1">
    <citation type="journal article" date="2020" name="ISME J.">
        <title>Comparative genomics reveals insights into cyanobacterial evolution and habitat adaptation.</title>
        <authorList>
            <person name="Chen M.Y."/>
            <person name="Teng W.K."/>
            <person name="Zhao L."/>
            <person name="Hu C.X."/>
            <person name="Zhou Y.K."/>
            <person name="Han B.P."/>
            <person name="Song L.R."/>
            <person name="Shu W.S."/>
        </authorList>
    </citation>
    <scope>NUCLEOTIDE SEQUENCE [LARGE SCALE GENOMIC DNA]</scope>
    <source>
        <strain evidence="1 2">FACHB-391</strain>
    </source>
</reference>
<protein>
    <submittedName>
        <fullName evidence="1">Uncharacterized protein</fullName>
    </submittedName>
</protein>
<evidence type="ECO:0000313" key="2">
    <source>
        <dbReference type="Proteomes" id="UP000604661"/>
    </source>
</evidence>
<comment type="caution">
    <text evidence="1">The sequence shown here is derived from an EMBL/GenBank/DDBJ whole genome shotgun (WGS) entry which is preliminary data.</text>
</comment>
<sequence length="47" mass="5420">MLNIQLALEEIHHQRASIPGQLILQNAQPSIDTHSFLVQENITSFWH</sequence>
<dbReference type="EMBL" id="JACJTE010000046">
    <property type="protein sequence ID" value="MBD2564323.1"/>
    <property type="molecule type" value="Genomic_DNA"/>
</dbReference>
<accession>A0ABR8F488</accession>
<organism evidence="1 2">
    <name type="scientific">Nostoc linckia FACHB-391</name>
    <dbReference type="NCBI Taxonomy" id="2692906"/>
    <lineage>
        <taxon>Bacteria</taxon>
        <taxon>Bacillati</taxon>
        <taxon>Cyanobacteriota</taxon>
        <taxon>Cyanophyceae</taxon>
        <taxon>Nostocales</taxon>
        <taxon>Nostocaceae</taxon>
        <taxon>Nostoc</taxon>
    </lineage>
</organism>
<name>A0ABR8F488_NOSLI</name>
<dbReference type="Proteomes" id="UP000604661">
    <property type="component" value="Unassembled WGS sequence"/>
</dbReference>